<name>A0ACC1PCI4_9PEZI</name>
<accession>A0ACC1PCI4</accession>
<keyword evidence="2" id="KW-1185">Reference proteome</keyword>
<dbReference type="EMBL" id="JAPDGR010000523">
    <property type="protein sequence ID" value="KAJ2989474.1"/>
    <property type="molecule type" value="Genomic_DNA"/>
</dbReference>
<gene>
    <name evidence="1" type="ORF">NUW58_g3444</name>
</gene>
<protein>
    <submittedName>
        <fullName evidence="1">Uncharacterized protein</fullName>
    </submittedName>
</protein>
<reference evidence="1" key="1">
    <citation type="submission" date="2022-10" db="EMBL/GenBank/DDBJ databases">
        <title>Genome Sequence of Xylaria curta.</title>
        <authorList>
            <person name="Buettner E."/>
        </authorList>
    </citation>
    <scope>NUCLEOTIDE SEQUENCE</scope>
    <source>
        <strain evidence="1">Babe10</strain>
    </source>
</reference>
<proteinExistence type="predicted"/>
<sequence length="128" mass="13694">MNLGNQIPGQIENSTFKLIPGNQKDYVDDLVAKTVFRQVTNANTQVPTDTPAALNFVTKWDPFWLSVIVLSPTVASIVITVAWPAVAVLKYGADVQTSVQTATSLASYIVTTGALLIGLVTLFDALAK</sequence>
<comment type="caution">
    <text evidence="1">The sequence shown here is derived from an EMBL/GenBank/DDBJ whole genome shotgun (WGS) entry which is preliminary data.</text>
</comment>
<organism evidence="1 2">
    <name type="scientific">Xylaria curta</name>
    <dbReference type="NCBI Taxonomy" id="42375"/>
    <lineage>
        <taxon>Eukaryota</taxon>
        <taxon>Fungi</taxon>
        <taxon>Dikarya</taxon>
        <taxon>Ascomycota</taxon>
        <taxon>Pezizomycotina</taxon>
        <taxon>Sordariomycetes</taxon>
        <taxon>Xylariomycetidae</taxon>
        <taxon>Xylariales</taxon>
        <taxon>Xylariaceae</taxon>
        <taxon>Xylaria</taxon>
    </lineage>
</organism>
<evidence type="ECO:0000313" key="1">
    <source>
        <dbReference type="EMBL" id="KAJ2989474.1"/>
    </source>
</evidence>
<dbReference type="Proteomes" id="UP001143856">
    <property type="component" value="Unassembled WGS sequence"/>
</dbReference>
<evidence type="ECO:0000313" key="2">
    <source>
        <dbReference type="Proteomes" id="UP001143856"/>
    </source>
</evidence>